<feature type="signal peptide" evidence="2">
    <location>
        <begin position="1"/>
        <end position="18"/>
    </location>
</feature>
<evidence type="ECO:0000256" key="1">
    <source>
        <dbReference type="SAM" id="MobiDB-lite"/>
    </source>
</evidence>
<feature type="region of interest" description="Disordered" evidence="1">
    <location>
        <begin position="147"/>
        <end position="179"/>
    </location>
</feature>
<sequence>MRASLAASLLAAGGGALAEQQQQQQQQKPLGRLTQLLTGTRQRLSCEATYSAGWEKCGDRNSIFCYDPTSGQSCCAVDDSHCDKGTWCAPVAGYCCLDSEDLAACAKNAGFKLTDIMSVGDLPMAATPKSASPGTQPQEPVAMLSNRPDLEISSPPTGTRSNPHLTPHVQVSTAGREEQRTRTRMALGIGVVGLFMLFC</sequence>
<reference evidence="3" key="1">
    <citation type="journal article" date="2023" name="Mol. Phylogenet. Evol.">
        <title>Genome-scale phylogeny and comparative genomics of the fungal order Sordariales.</title>
        <authorList>
            <person name="Hensen N."/>
            <person name="Bonometti L."/>
            <person name="Westerberg I."/>
            <person name="Brannstrom I.O."/>
            <person name="Guillou S."/>
            <person name="Cros-Aarteil S."/>
            <person name="Calhoun S."/>
            <person name="Haridas S."/>
            <person name="Kuo A."/>
            <person name="Mondo S."/>
            <person name="Pangilinan J."/>
            <person name="Riley R."/>
            <person name="LaButti K."/>
            <person name="Andreopoulos B."/>
            <person name="Lipzen A."/>
            <person name="Chen C."/>
            <person name="Yan M."/>
            <person name="Daum C."/>
            <person name="Ng V."/>
            <person name="Clum A."/>
            <person name="Steindorff A."/>
            <person name="Ohm R.A."/>
            <person name="Martin F."/>
            <person name="Silar P."/>
            <person name="Natvig D.O."/>
            <person name="Lalanne C."/>
            <person name="Gautier V."/>
            <person name="Ament-Velasquez S.L."/>
            <person name="Kruys A."/>
            <person name="Hutchinson M.I."/>
            <person name="Powell A.J."/>
            <person name="Barry K."/>
            <person name="Miller A.N."/>
            <person name="Grigoriev I.V."/>
            <person name="Debuchy R."/>
            <person name="Gladieux P."/>
            <person name="Hiltunen Thoren M."/>
            <person name="Johannesson H."/>
        </authorList>
    </citation>
    <scope>NUCLEOTIDE SEQUENCE</scope>
    <source>
        <strain evidence="3">CBS 123565</strain>
    </source>
</reference>
<organism evidence="3 4">
    <name type="scientific">Trichocladium antarcticum</name>
    <dbReference type="NCBI Taxonomy" id="1450529"/>
    <lineage>
        <taxon>Eukaryota</taxon>
        <taxon>Fungi</taxon>
        <taxon>Dikarya</taxon>
        <taxon>Ascomycota</taxon>
        <taxon>Pezizomycotina</taxon>
        <taxon>Sordariomycetes</taxon>
        <taxon>Sordariomycetidae</taxon>
        <taxon>Sordariales</taxon>
        <taxon>Chaetomiaceae</taxon>
        <taxon>Trichocladium</taxon>
    </lineage>
</organism>
<accession>A0AAN6ZFT5</accession>
<evidence type="ECO:0000313" key="3">
    <source>
        <dbReference type="EMBL" id="KAK4136777.1"/>
    </source>
</evidence>
<keyword evidence="4" id="KW-1185">Reference proteome</keyword>
<dbReference type="Proteomes" id="UP001304895">
    <property type="component" value="Unassembled WGS sequence"/>
</dbReference>
<reference evidence="3" key="2">
    <citation type="submission" date="2023-05" db="EMBL/GenBank/DDBJ databases">
        <authorList>
            <consortium name="Lawrence Berkeley National Laboratory"/>
            <person name="Steindorff A."/>
            <person name="Hensen N."/>
            <person name="Bonometti L."/>
            <person name="Westerberg I."/>
            <person name="Brannstrom I.O."/>
            <person name="Guillou S."/>
            <person name="Cros-Aarteil S."/>
            <person name="Calhoun S."/>
            <person name="Haridas S."/>
            <person name="Kuo A."/>
            <person name="Mondo S."/>
            <person name="Pangilinan J."/>
            <person name="Riley R."/>
            <person name="Labutti K."/>
            <person name="Andreopoulos B."/>
            <person name="Lipzen A."/>
            <person name="Chen C."/>
            <person name="Yanf M."/>
            <person name="Daum C."/>
            <person name="Ng V."/>
            <person name="Clum A."/>
            <person name="Ohm R."/>
            <person name="Martin F."/>
            <person name="Silar P."/>
            <person name="Natvig D."/>
            <person name="Lalanne C."/>
            <person name="Gautier V."/>
            <person name="Ament-Velasquez S.L."/>
            <person name="Kruys A."/>
            <person name="Hutchinson M.I."/>
            <person name="Powell A.J."/>
            <person name="Barry K."/>
            <person name="Miller A.N."/>
            <person name="Grigoriev I.V."/>
            <person name="Debuchy R."/>
            <person name="Gladieux P."/>
            <person name="Thoren M.H."/>
            <person name="Johannesson H."/>
        </authorList>
    </citation>
    <scope>NUCLEOTIDE SEQUENCE</scope>
    <source>
        <strain evidence="3">CBS 123565</strain>
    </source>
</reference>
<feature type="compositionally biased region" description="Polar residues" evidence="1">
    <location>
        <begin position="154"/>
        <end position="173"/>
    </location>
</feature>
<keyword evidence="2" id="KW-0732">Signal</keyword>
<gene>
    <name evidence="3" type="ORF">BT67DRAFT_190634</name>
</gene>
<protein>
    <submittedName>
        <fullName evidence="3">Uncharacterized protein</fullName>
    </submittedName>
</protein>
<proteinExistence type="predicted"/>
<dbReference type="AlphaFoldDB" id="A0AAN6ZFT5"/>
<evidence type="ECO:0000256" key="2">
    <source>
        <dbReference type="SAM" id="SignalP"/>
    </source>
</evidence>
<evidence type="ECO:0000313" key="4">
    <source>
        <dbReference type="Proteomes" id="UP001304895"/>
    </source>
</evidence>
<dbReference type="EMBL" id="MU853403">
    <property type="protein sequence ID" value="KAK4136777.1"/>
    <property type="molecule type" value="Genomic_DNA"/>
</dbReference>
<feature type="chain" id="PRO_5043030006" evidence="2">
    <location>
        <begin position="19"/>
        <end position="199"/>
    </location>
</feature>
<name>A0AAN6ZFT5_9PEZI</name>
<comment type="caution">
    <text evidence="3">The sequence shown here is derived from an EMBL/GenBank/DDBJ whole genome shotgun (WGS) entry which is preliminary data.</text>
</comment>